<sequence>MEDFSINTSQNYSSDYSNITSNNEHFVFIMNVVEYIIISVGLPLTLVAIYALYSLVRNDHVAPIYVINLLISDLIQLSCLIVKVASVKNWKMGNGIVYLFHRFAVAASIFFMVCVALERYLVVAWPLWYRFRRTIKTSVVVCVVVWVFALVLFLTFYFWFDKKVYPTVSSVVLLLPFPLLIFFLGGTLKALSGSRIPSDEKRRIVGVLVLVLLIYTLLFMPRLIWLLSDTDRNNFILRSLSDMFVKSSPLADLFLYVFMRKGVIDKLLASVCCCRMDSNDISRSSENNDSIYTVSSVRKVTMKFENILEEIDGFGPFQISLIILLCSPRIVLPCHFLLNNFIAALPPHRCDISALHDGGRFGNLTQEQRLRVSVPLRENGEPKSCEMFAEPQFQLLANGSNAADLPIVRCQNGWVYDNSSFTSTLATEWDLVCDRKSLTKTTSTIFFFGVMIGAIVFGFLCDKYGRKNTLLASYIMAIVFGFSSSFANSFIMFAVLRFLTGFGLTGIGITSIVLSIEWVDTTHRSFIGVIGSLSWSAGNMLLAGFAFLVNDWRTLIMAVTAPLGFAVLTWWWIPESARWLLANGKVEQAQFYLEKCSKLNKRQKLSSKLKMETQSSIKTLENQEKNYTYLHLIKTPKMRQLTLLTGIVWYGVASTYYGISLNIGGFGLNMYLTHFIYAAIEVPAKLMIYYFLNIIGRRKCQAGTLLLTGICIAINIFIPEGLWHLRAVVAILGKGLSEAAFTTVFLYTTELYPTVIRQNGLGYTNFISRLGVSVAPLVLMLEDVWTVLPQIIICSVAIISGLTSLLLPETLNKRLPETIDDIEKTRLVNEIHE</sequence>
<dbReference type="EMBL" id="CM024797">
    <property type="protein sequence ID" value="KAG8000324.1"/>
    <property type="molecule type" value="Genomic_DNA"/>
</dbReference>
<feature type="non-terminal residue" evidence="1">
    <location>
        <position position="833"/>
    </location>
</feature>
<gene>
    <name evidence="1" type="primary">SLC22A7</name>
    <name evidence="1" type="ORF">GBF38_002564</name>
</gene>
<evidence type="ECO:0000313" key="1">
    <source>
        <dbReference type="EMBL" id="KAG8000324.1"/>
    </source>
</evidence>
<keyword evidence="2" id="KW-1185">Reference proteome</keyword>
<accession>A0ACB7EE85</accession>
<evidence type="ECO:0000313" key="2">
    <source>
        <dbReference type="Proteomes" id="UP000805704"/>
    </source>
</evidence>
<comment type="caution">
    <text evidence="1">The sequence shown here is derived from an EMBL/GenBank/DDBJ whole genome shotgun (WGS) entry which is preliminary data.</text>
</comment>
<reference evidence="1" key="1">
    <citation type="submission" date="2020-04" db="EMBL/GenBank/DDBJ databases">
        <title>A chromosome-scale assembly and high-density genetic map of the yellow drum (Nibea albiflora) genome.</title>
        <authorList>
            <person name="Xu D."/>
            <person name="Zhang W."/>
            <person name="Chen R."/>
            <person name="Tan P."/>
            <person name="Wang L."/>
            <person name="Song H."/>
            <person name="Tian L."/>
            <person name="Zhu Q."/>
            <person name="Wang B."/>
        </authorList>
    </citation>
    <scope>NUCLEOTIDE SEQUENCE</scope>
    <source>
        <strain evidence="1">ZJHYS-2018</strain>
    </source>
</reference>
<organism evidence="1 2">
    <name type="scientific">Nibea albiflora</name>
    <name type="common">Yellow drum</name>
    <name type="synonym">Corvina albiflora</name>
    <dbReference type="NCBI Taxonomy" id="240163"/>
    <lineage>
        <taxon>Eukaryota</taxon>
        <taxon>Metazoa</taxon>
        <taxon>Chordata</taxon>
        <taxon>Craniata</taxon>
        <taxon>Vertebrata</taxon>
        <taxon>Euteleostomi</taxon>
        <taxon>Actinopterygii</taxon>
        <taxon>Neopterygii</taxon>
        <taxon>Teleostei</taxon>
        <taxon>Neoteleostei</taxon>
        <taxon>Acanthomorphata</taxon>
        <taxon>Eupercaria</taxon>
        <taxon>Sciaenidae</taxon>
        <taxon>Nibea</taxon>
    </lineage>
</organism>
<dbReference type="Proteomes" id="UP000805704">
    <property type="component" value="Chromosome 9"/>
</dbReference>
<proteinExistence type="predicted"/>
<protein>
    <submittedName>
        <fullName evidence="1">Solute carrier family 22 member 7</fullName>
    </submittedName>
</protein>
<name>A0ACB7EE85_NIBAL</name>